<evidence type="ECO:0000256" key="4">
    <source>
        <dbReference type="ARBA" id="ARBA00022692"/>
    </source>
</evidence>
<feature type="transmembrane region" description="Helical" evidence="8">
    <location>
        <begin position="202"/>
        <end position="221"/>
    </location>
</feature>
<dbReference type="GO" id="GO:0005886">
    <property type="term" value="C:plasma membrane"/>
    <property type="evidence" value="ECO:0007669"/>
    <property type="project" value="UniProtKB-SubCell"/>
</dbReference>
<evidence type="ECO:0000256" key="5">
    <source>
        <dbReference type="ARBA" id="ARBA00022989"/>
    </source>
</evidence>
<feature type="transmembrane region" description="Helical" evidence="8">
    <location>
        <begin position="178"/>
        <end position="196"/>
    </location>
</feature>
<dbReference type="GO" id="GO:0071555">
    <property type="term" value="P:cell wall organization"/>
    <property type="evidence" value="ECO:0007669"/>
    <property type="project" value="TreeGrafter"/>
</dbReference>
<dbReference type="RefSeq" id="WP_114549042.1">
    <property type="nucleotide sequence ID" value="NZ_PPUT01000014.1"/>
</dbReference>
<evidence type="ECO:0000256" key="1">
    <source>
        <dbReference type="ARBA" id="ARBA00004651"/>
    </source>
</evidence>
<evidence type="ECO:0000256" key="2">
    <source>
        <dbReference type="ARBA" id="ARBA00022475"/>
    </source>
</evidence>
<feature type="binding site" evidence="7">
    <location>
        <position position="170"/>
    </location>
    <ligand>
        <name>Mg(2+)</name>
        <dbReference type="ChEBI" id="CHEBI:18420"/>
    </ligand>
</feature>
<dbReference type="AlphaFoldDB" id="A0A369P0Y4"/>
<feature type="transmembrane region" description="Helical" evidence="8">
    <location>
        <begin position="307"/>
        <end position="325"/>
    </location>
</feature>
<dbReference type="PANTHER" id="PTHR22926:SF3">
    <property type="entry name" value="UNDECAPRENYL-PHOSPHATE ALPHA-N-ACETYLGLUCOSAMINYL 1-PHOSPHATE TRANSFERASE"/>
    <property type="match status" value="1"/>
</dbReference>
<feature type="transmembrane region" description="Helical" evidence="8">
    <location>
        <begin position="52"/>
        <end position="76"/>
    </location>
</feature>
<evidence type="ECO:0000256" key="8">
    <source>
        <dbReference type="SAM" id="Phobius"/>
    </source>
</evidence>
<feature type="transmembrane region" description="Helical" evidence="8">
    <location>
        <begin position="331"/>
        <end position="351"/>
    </location>
</feature>
<name>A0A369P0Y4_9ACTN</name>
<comment type="subcellular location">
    <subcellularLocation>
        <location evidence="1">Cell membrane</location>
        <topology evidence="1">Multi-pass membrane protein</topology>
    </subcellularLocation>
</comment>
<feature type="transmembrane region" description="Helical" evidence="8">
    <location>
        <begin position="88"/>
        <end position="107"/>
    </location>
</feature>
<keyword evidence="4 8" id="KW-0812">Transmembrane</keyword>
<dbReference type="CDD" id="cd06853">
    <property type="entry name" value="GT_WecA_like"/>
    <property type="match status" value="1"/>
</dbReference>
<keyword evidence="3 9" id="KW-0808">Transferase</keyword>
<evidence type="ECO:0000313" key="9">
    <source>
        <dbReference type="EMBL" id="RDC44335.1"/>
    </source>
</evidence>
<dbReference type="GO" id="GO:0044038">
    <property type="term" value="P:cell wall macromolecule biosynthetic process"/>
    <property type="evidence" value="ECO:0007669"/>
    <property type="project" value="TreeGrafter"/>
</dbReference>
<keyword evidence="5 8" id="KW-1133">Transmembrane helix</keyword>
<organism evidence="9 10">
    <name type="scientific">Adlercreutzia equolifaciens subsp. celatus</name>
    <dbReference type="NCBI Taxonomy" id="394340"/>
    <lineage>
        <taxon>Bacteria</taxon>
        <taxon>Bacillati</taxon>
        <taxon>Actinomycetota</taxon>
        <taxon>Coriobacteriia</taxon>
        <taxon>Eggerthellales</taxon>
        <taxon>Eggerthellaceae</taxon>
        <taxon>Adlercreutzia</taxon>
    </lineage>
</organism>
<dbReference type="GO" id="GO:0016780">
    <property type="term" value="F:phosphotransferase activity, for other substituted phosphate groups"/>
    <property type="evidence" value="ECO:0007669"/>
    <property type="project" value="InterPro"/>
</dbReference>
<dbReference type="PANTHER" id="PTHR22926">
    <property type="entry name" value="PHOSPHO-N-ACETYLMURAMOYL-PENTAPEPTIDE-TRANSFERASE"/>
    <property type="match status" value="1"/>
</dbReference>
<keyword evidence="7" id="KW-0460">Magnesium</keyword>
<evidence type="ECO:0000256" key="7">
    <source>
        <dbReference type="PIRSR" id="PIRSR600715-1"/>
    </source>
</evidence>
<dbReference type="GO" id="GO:0046872">
    <property type="term" value="F:metal ion binding"/>
    <property type="evidence" value="ECO:0007669"/>
    <property type="project" value="UniProtKB-KW"/>
</dbReference>
<feature type="binding site" evidence="7">
    <location>
        <position position="230"/>
    </location>
    <ligand>
        <name>Mg(2+)</name>
        <dbReference type="ChEBI" id="CHEBI:18420"/>
    </ligand>
</feature>
<dbReference type="Pfam" id="PF00953">
    <property type="entry name" value="Glycos_transf_4"/>
    <property type="match status" value="1"/>
</dbReference>
<protein>
    <submittedName>
        <fullName evidence="9">Undecaprenyl-phosphate alpha-N-acetylglucosaminyl 1-phosphate transferase</fullName>
    </submittedName>
</protein>
<dbReference type="EMBL" id="PPUT01000014">
    <property type="protein sequence ID" value="RDC44335.1"/>
    <property type="molecule type" value="Genomic_DNA"/>
</dbReference>
<keyword evidence="6 8" id="KW-0472">Membrane</keyword>
<accession>A0A369P0Y4</accession>
<proteinExistence type="predicted"/>
<evidence type="ECO:0000256" key="3">
    <source>
        <dbReference type="ARBA" id="ARBA00022679"/>
    </source>
</evidence>
<evidence type="ECO:0000313" key="10">
    <source>
        <dbReference type="Proteomes" id="UP000253805"/>
    </source>
</evidence>
<comment type="caution">
    <text evidence="9">The sequence shown here is derived from an EMBL/GenBank/DDBJ whole genome shotgun (WGS) entry which is preliminary data.</text>
</comment>
<dbReference type="Proteomes" id="UP000253805">
    <property type="component" value="Unassembled WGS sequence"/>
</dbReference>
<feature type="transmembrane region" description="Helical" evidence="8">
    <location>
        <begin position="152"/>
        <end position="171"/>
    </location>
</feature>
<feature type="transmembrane region" description="Helical" evidence="8">
    <location>
        <begin position="119"/>
        <end position="140"/>
    </location>
</feature>
<sequence length="381" mass="41370">MGVTLRHFLVLGLLAFVVTYLCVPLARRLALRLDAVDYPSARRVNKKPTPRMGGVAMAAGIAAALIVEVAGEYFFGWAGFYIHGTDRAINHAGVMCGLLTIVCVGAMDDVYSLKPSVKFAGQILGATIIAASGLLLSSIANPLGAGFIQFGWWSYPLTVLYLVCFMNVINLIDGLDGLAAGIAAIASFFLFLIAFGRGLEETAMLSIILLGATLAFLRYNFAPASIFMGDSGSLLLGAMIGVISLMGVMRSPTVIVLAVPLVIAAIPIADTAAAIIRRVYHHQPIQQADRKHLHHMLLRKGYGVRKSVVIVYAWTALLGVGAWVMSSTHGVAVWAMIAIMLLGSFFILWRLGIFDQVLRHHYHGRHTRQEDKPRWYGRHGR</sequence>
<feature type="transmembrane region" description="Helical" evidence="8">
    <location>
        <begin position="6"/>
        <end position="23"/>
    </location>
</feature>
<reference evidence="9 10" key="1">
    <citation type="journal article" date="2018" name="Elife">
        <title>Discovery and characterization of a prevalent human gut bacterial enzyme sufficient for the inactivation of a family of plant toxins.</title>
        <authorList>
            <person name="Koppel N."/>
            <person name="Bisanz J.E."/>
            <person name="Pandelia M.E."/>
            <person name="Turnbaugh P.J."/>
            <person name="Balskus E.P."/>
        </authorList>
    </citation>
    <scope>NUCLEOTIDE SEQUENCE [LARGE SCALE GENOMIC DNA]</scope>
    <source>
        <strain evidence="9 10">OB21 GAM 11</strain>
    </source>
</reference>
<keyword evidence="2" id="KW-1003">Cell membrane</keyword>
<feature type="transmembrane region" description="Helical" evidence="8">
    <location>
        <begin position="255"/>
        <end position="276"/>
    </location>
</feature>
<dbReference type="GO" id="GO:0009103">
    <property type="term" value="P:lipopolysaccharide biosynthetic process"/>
    <property type="evidence" value="ECO:0007669"/>
    <property type="project" value="TreeGrafter"/>
</dbReference>
<comment type="cofactor">
    <cofactor evidence="7">
        <name>Mg(2+)</name>
        <dbReference type="ChEBI" id="CHEBI:18420"/>
    </cofactor>
</comment>
<evidence type="ECO:0000256" key="6">
    <source>
        <dbReference type="ARBA" id="ARBA00023136"/>
    </source>
</evidence>
<gene>
    <name evidence="9" type="ORF">C1850_06335</name>
</gene>
<dbReference type="InterPro" id="IPR018480">
    <property type="entry name" value="PNAcMuramoyl-5peptid_Trfase_CS"/>
</dbReference>
<dbReference type="InterPro" id="IPR000715">
    <property type="entry name" value="Glycosyl_transferase_4"/>
</dbReference>
<keyword evidence="7" id="KW-0479">Metal-binding</keyword>
<dbReference type="PROSITE" id="PS01348">
    <property type="entry name" value="MRAY_2"/>
    <property type="match status" value="1"/>
</dbReference>